<dbReference type="Proteomes" id="UP000222542">
    <property type="component" value="Unassembled WGS sequence"/>
</dbReference>
<dbReference type="EMBL" id="AYRZ02000001">
    <property type="protein sequence ID" value="PHT92580.1"/>
    <property type="molecule type" value="Genomic_DNA"/>
</dbReference>
<comment type="caution">
    <text evidence="1">The sequence shown here is derived from an EMBL/GenBank/DDBJ whole genome shotgun (WGS) entry which is preliminary data.</text>
</comment>
<gene>
    <name evidence="1" type="ORF">T459_00462</name>
</gene>
<dbReference type="AlphaFoldDB" id="A0A2G3AEF1"/>
<dbReference type="Gramene" id="PHT92580">
    <property type="protein sequence ID" value="PHT92580"/>
    <property type="gene ID" value="T459_00462"/>
</dbReference>
<evidence type="ECO:0000313" key="2">
    <source>
        <dbReference type="Proteomes" id="UP000222542"/>
    </source>
</evidence>
<proteinExistence type="predicted"/>
<accession>A0A2G3AEF1</accession>
<keyword evidence="2" id="KW-1185">Reference proteome</keyword>
<organism evidence="1 2">
    <name type="scientific">Capsicum annuum</name>
    <name type="common">Capsicum pepper</name>
    <dbReference type="NCBI Taxonomy" id="4072"/>
    <lineage>
        <taxon>Eukaryota</taxon>
        <taxon>Viridiplantae</taxon>
        <taxon>Streptophyta</taxon>
        <taxon>Embryophyta</taxon>
        <taxon>Tracheophyta</taxon>
        <taxon>Spermatophyta</taxon>
        <taxon>Magnoliopsida</taxon>
        <taxon>eudicotyledons</taxon>
        <taxon>Gunneridae</taxon>
        <taxon>Pentapetalae</taxon>
        <taxon>asterids</taxon>
        <taxon>lamiids</taxon>
        <taxon>Solanales</taxon>
        <taxon>Solanaceae</taxon>
        <taxon>Solanoideae</taxon>
        <taxon>Capsiceae</taxon>
        <taxon>Capsicum</taxon>
    </lineage>
</organism>
<name>A0A2G3AEF1_CAPAN</name>
<protein>
    <submittedName>
        <fullName evidence="1">Uncharacterized protein</fullName>
    </submittedName>
</protein>
<evidence type="ECO:0000313" key="1">
    <source>
        <dbReference type="EMBL" id="PHT92580.1"/>
    </source>
</evidence>
<reference evidence="1 2" key="1">
    <citation type="journal article" date="2014" name="Nat. Genet.">
        <title>Genome sequence of the hot pepper provides insights into the evolution of pungency in Capsicum species.</title>
        <authorList>
            <person name="Kim S."/>
            <person name="Park M."/>
            <person name="Yeom S.I."/>
            <person name="Kim Y.M."/>
            <person name="Lee J.M."/>
            <person name="Lee H.A."/>
            <person name="Seo E."/>
            <person name="Choi J."/>
            <person name="Cheong K."/>
            <person name="Kim K.T."/>
            <person name="Jung K."/>
            <person name="Lee G.W."/>
            <person name="Oh S.K."/>
            <person name="Bae C."/>
            <person name="Kim S.B."/>
            <person name="Lee H.Y."/>
            <person name="Kim S.Y."/>
            <person name="Kim M.S."/>
            <person name="Kang B.C."/>
            <person name="Jo Y.D."/>
            <person name="Yang H.B."/>
            <person name="Jeong H.J."/>
            <person name="Kang W.H."/>
            <person name="Kwon J.K."/>
            <person name="Shin C."/>
            <person name="Lim J.Y."/>
            <person name="Park J.H."/>
            <person name="Huh J.H."/>
            <person name="Kim J.S."/>
            <person name="Kim B.D."/>
            <person name="Cohen O."/>
            <person name="Paran I."/>
            <person name="Suh M.C."/>
            <person name="Lee S.B."/>
            <person name="Kim Y.K."/>
            <person name="Shin Y."/>
            <person name="Noh S.J."/>
            <person name="Park J."/>
            <person name="Seo Y.S."/>
            <person name="Kwon S.Y."/>
            <person name="Kim H.A."/>
            <person name="Park J.M."/>
            <person name="Kim H.J."/>
            <person name="Choi S.B."/>
            <person name="Bosland P.W."/>
            <person name="Reeves G."/>
            <person name="Jo S.H."/>
            <person name="Lee B.W."/>
            <person name="Cho H.T."/>
            <person name="Choi H.S."/>
            <person name="Lee M.S."/>
            <person name="Yu Y."/>
            <person name="Do Choi Y."/>
            <person name="Park B.S."/>
            <person name="van Deynze A."/>
            <person name="Ashrafi H."/>
            <person name="Hill T."/>
            <person name="Kim W.T."/>
            <person name="Pai H.S."/>
            <person name="Ahn H.K."/>
            <person name="Yeam I."/>
            <person name="Giovannoni J.J."/>
            <person name="Rose J.K."/>
            <person name="Sorensen I."/>
            <person name="Lee S.J."/>
            <person name="Kim R.W."/>
            <person name="Choi I.Y."/>
            <person name="Choi B.S."/>
            <person name="Lim J.S."/>
            <person name="Lee Y.H."/>
            <person name="Choi D."/>
        </authorList>
    </citation>
    <scope>NUCLEOTIDE SEQUENCE [LARGE SCALE GENOMIC DNA]</scope>
    <source>
        <strain evidence="2">cv. CM334</strain>
    </source>
</reference>
<reference evidence="1 2" key="2">
    <citation type="journal article" date="2017" name="Genome Biol.">
        <title>New reference genome sequences of hot pepper reveal the massive evolution of plant disease-resistance genes by retroduplication.</title>
        <authorList>
            <person name="Kim S."/>
            <person name="Park J."/>
            <person name="Yeom S.I."/>
            <person name="Kim Y.M."/>
            <person name="Seo E."/>
            <person name="Kim K.T."/>
            <person name="Kim M.S."/>
            <person name="Lee J.M."/>
            <person name="Cheong K."/>
            <person name="Shin H.S."/>
            <person name="Kim S.B."/>
            <person name="Han K."/>
            <person name="Lee J."/>
            <person name="Park M."/>
            <person name="Lee H.A."/>
            <person name="Lee H.Y."/>
            <person name="Lee Y."/>
            <person name="Oh S."/>
            <person name="Lee J.H."/>
            <person name="Choi E."/>
            <person name="Choi E."/>
            <person name="Lee S.E."/>
            <person name="Jeon J."/>
            <person name="Kim H."/>
            <person name="Choi G."/>
            <person name="Song H."/>
            <person name="Lee J."/>
            <person name="Lee S.C."/>
            <person name="Kwon J.K."/>
            <person name="Lee H.Y."/>
            <person name="Koo N."/>
            <person name="Hong Y."/>
            <person name="Kim R.W."/>
            <person name="Kang W.H."/>
            <person name="Huh J.H."/>
            <person name="Kang B.C."/>
            <person name="Yang T.J."/>
            <person name="Lee Y.H."/>
            <person name="Bennetzen J.L."/>
            <person name="Choi D."/>
        </authorList>
    </citation>
    <scope>NUCLEOTIDE SEQUENCE [LARGE SCALE GENOMIC DNA]</scope>
    <source>
        <strain evidence="2">cv. CM334</strain>
    </source>
</reference>
<sequence length="210" mass="23183">MHGRPKKRRNRQFYETKKCGKMSRKGVYMTCSICHGQNHNMRILLDQVFLMLDQVMYQVLQDLGGGQETPLPQAAARERERGVEHAVVAARERERGVEHAAAAAKGREMGVEHDAAIALAGRGRGRPRKTPLGDIGMARRTPLHEWFENQTSYAPPNPPASPVYAPPNSFASPVHTPPNPHVSTGKRPKTVGIGVLIAENGFTTYNVSDD</sequence>